<comment type="caution">
    <text evidence="5">The sequence shown here is derived from an EMBL/GenBank/DDBJ whole genome shotgun (WGS) entry which is preliminary data.</text>
</comment>
<dbReference type="Gene3D" id="1.10.287.470">
    <property type="entry name" value="Helix hairpin bin"/>
    <property type="match status" value="1"/>
</dbReference>
<evidence type="ECO:0000313" key="6">
    <source>
        <dbReference type="Proteomes" id="UP000622580"/>
    </source>
</evidence>
<feature type="region of interest" description="Disordered" evidence="2">
    <location>
        <begin position="361"/>
        <end position="398"/>
    </location>
</feature>
<dbReference type="Gene3D" id="2.40.50.100">
    <property type="match status" value="1"/>
</dbReference>
<proteinExistence type="inferred from homology"/>
<evidence type="ECO:0000256" key="1">
    <source>
        <dbReference type="ARBA" id="ARBA00009477"/>
    </source>
</evidence>
<dbReference type="Proteomes" id="UP000622580">
    <property type="component" value="Unassembled WGS sequence"/>
</dbReference>
<dbReference type="InterPro" id="IPR006143">
    <property type="entry name" value="RND_pump_MFP"/>
</dbReference>
<dbReference type="EMBL" id="JAGSGD010000001">
    <property type="protein sequence ID" value="MBR7620299.1"/>
    <property type="molecule type" value="Genomic_DNA"/>
</dbReference>
<dbReference type="Gene3D" id="2.40.420.20">
    <property type="match status" value="1"/>
</dbReference>
<feature type="domain" description="Multidrug resistance protein MdtA-like C-terminal permuted SH3" evidence="4">
    <location>
        <begin position="307"/>
        <end position="366"/>
    </location>
</feature>
<dbReference type="PANTHER" id="PTHR30469:SF16">
    <property type="entry name" value="HAE1 FAMILY EFFLUX PUMP MFP COMPONENT"/>
    <property type="match status" value="1"/>
</dbReference>
<dbReference type="Gene3D" id="2.40.30.170">
    <property type="match status" value="1"/>
</dbReference>
<comment type="similarity">
    <text evidence="1">Belongs to the membrane fusion protein (MFP) (TC 8.A.1) family.</text>
</comment>
<feature type="compositionally biased region" description="Gly residues" evidence="2">
    <location>
        <begin position="44"/>
        <end position="61"/>
    </location>
</feature>
<dbReference type="SUPFAM" id="SSF111369">
    <property type="entry name" value="HlyD-like secretion proteins"/>
    <property type="match status" value="1"/>
</dbReference>
<name>A0A941HVY1_9CAUL</name>
<dbReference type="GO" id="GO:0015562">
    <property type="term" value="F:efflux transmembrane transporter activity"/>
    <property type="evidence" value="ECO:0007669"/>
    <property type="project" value="TreeGrafter"/>
</dbReference>
<feature type="compositionally biased region" description="Gly residues" evidence="2">
    <location>
        <begin position="380"/>
        <end position="391"/>
    </location>
</feature>
<organism evidence="5 6">
    <name type="scientific">Phenylobacterium glaciei</name>
    <dbReference type="NCBI Taxonomy" id="2803784"/>
    <lineage>
        <taxon>Bacteria</taxon>
        <taxon>Pseudomonadati</taxon>
        <taxon>Pseudomonadota</taxon>
        <taxon>Alphaproteobacteria</taxon>
        <taxon>Caulobacterales</taxon>
        <taxon>Caulobacteraceae</taxon>
        <taxon>Phenylobacterium</taxon>
    </lineage>
</organism>
<dbReference type="NCBIfam" id="TIGR01730">
    <property type="entry name" value="RND_mfp"/>
    <property type="match status" value="1"/>
</dbReference>
<feature type="region of interest" description="Disordered" evidence="2">
    <location>
        <begin position="32"/>
        <end position="61"/>
    </location>
</feature>
<dbReference type="Pfam" id="PF25954">
    <property type="entry name" value="Beta-barrel_RND_2"/>
    <property type="match status" value="1"/>
</dbReference>
<reference evidence="5" key="1">
    <citation type="submission" date="2021-04" db="EMBL/GenBank/DDBJ databases">
        <title>Draft genome assembly of strain Phenylobacterium sp. 20VBR1 using MiniION and Illumina platforms.</title>
        <authorList>
            <person name="Thomas F.A."/>
            <person name="Krishnan K.P."/>
            <person name="Sinha R.K."/>
        </authorList>
    </citation>
    <scope>NUCLEOTIDE SEQUENCE</scope>
    <source>
        <strain evidence="5">20VBR1</strain>
    </source>
</reference>
<dbReference type="GO" id="GO:1990281">
    <property type="term" value="C:efflux pump complex"/>
    <property type="evidence" value="ECO:0007669"/>
    <property type="project" value="TreeGrafter"/>
</dbReference>
<keyword evidence="6" id="KW-1185">Reference proteome</keyword>
<dbReference type="InterPro" id="IPR058627">
    <property type="entry name" value="MdtA-like_C"/>
</dbReference>
<evidence type="ECO:0000313" key="5">
    <source>
        <dbReference type="EMBL" id="MBR7620299.1"/>
    </source>
</evidence>
<feature type="domain" description="CusB-like beta-barrel" evidence="3">
    <location>
        <begin position="226"/>
        <end position="299"/>
    </location>
</feature>
<gene>
    <name evidence="5" type="ORF">JKL49_12970</name>
</gene>
<dbReference type="PANTHER" id="PTHR30469">
    <property type="entry name" value="MULTIDRUG RESISTANCE PROTEIN MDTA"/>
    <property type="match status" value="1"/>
</dbReference>
<dbReference type="InterPro" id="IPR058792">
    <property type="entry name" value="Beta-barrel_RND_2"/>
</dbReference>
<protein>
    <submittedName>
        <fullName evidence="5">Efflux RND transporter periplasmic adaptor subunit</fullName>
    </submittedName>
</protein>
<evidence type="ECO:0000256" key="2">
    <source>
        <dbReference type="SAM" id="MobiDB-lite"/>
    </source>
</evidence>
<dbReference type="FunFam" id="2.40.30.170:FF:000010">
    <property type="entry name" value="Efflux RND transporter periplasmic adaptor subunit"/>
    <property type="match status" value="1"/>
</dbReference>
<dbReference type="Pfam" id="PF25967">
    <property type="entry name" value="RND-MFP_C"/>
    <property type="match status" value="1"/>
</dbReference>
<dbReference type="AlphaFoldDB" id="A0A941HVY1"/>
<evidence type="ECO:0000259" key="3">
    <source>
        <dbReference type="Pfam" id="PF25954"/>
    </source>
</evidence>
<evidence type="ECO:0000259" key="4">
    <source>
        <dbReference type="Pfam" id="PF25967"/>
    </source>
</evidence>
<dbReference type="RefSeq" id="WP_215341014.1">
    <property type="nucleotide sequence ID" value="NZ_JAGSGD010000001.1"/>
</dbReference>
<accession>A0A941HVY1</accession>
<sequence length="398" mass="41150">MLRRHFFLAGAILVLILMLVAGAYKLTLGKKQGPGGPPGAAMAQGGGGRPGGGGPGGGRGGMGGPTDVAVVVVQPRLFTDTIDVIGVAKGRQSVTLTAAATQLVQRVRFSPGQSVGKGAVLVELKATEQDAGLAQAQASLVQAQRAYDRYKTLGQQGFASQAMIDQYEAGYLSAKANVAAAQARQGDRLIRAPFAGIVGLTDITPGALINPGSPIVTLDDTSAIRVDFQVPDRYIAAIRQGQAVTARVDAYPGEVIQGRIALLDTRIDERTRALTARAEFPNPDRRLKPGMMMRVAVAQGSRQGLSAPESAVSVQGDNAFVYVLAKQGGKTVAEQRPVVTGVRQNGFVELKDGVTTGDRIVGDGLNKIQPNQPVKPLGARGPGGKPQGAGGAARRPAA</sequence>